<organism evidence="1 2">
    <name type="scientific">Yimella lutea</name>
    <dbReference type="NCBI Taxonomy" id="587872"/>
    <lineage>
        <taxon>Bacteria</taxon>
        <taxon>Bacillati</taxon>
        <taxon>Actinomycetota</taxon>
        <taxon>Actinomycetes</taxon>
        <taxon>Micrococcales</taxon>
        <taxon>Dermacoccaceae</taxon>
        <taxon>Yimella</taxon>
    </lineage>
</organism>
<gene>
    <name evidence="1" type="ORF">FB459_1744</name>
</gene>
<keyword evidence="1" id="KW-0347">Helicase</keyword>
<keyword evidence="1" id="KW-0547">Nucleotide-binding</keyword>
<keyword evidence="1" id="KW-0067">ATP-binding</keyword>
<dbReference type="Proteomes" id="UP000320806">
    <property type="component" value="Unassembled WGS sequence"/>
</dbReference>
<dbReference type="InterPro" id="IPR012340">
    <property type="entry name" value="NA-bd_OB-fold"/>
</dbReference>
<reference evidence="1 2" key="1">
    <citation type="submission" date="2019-06" db="EMBL/GenBank/DDBJ databases">
        <title>Sequencing the genomes of 1000 actinobacteria strains.</title>
        <authorList>
            <person name="Klenk H.-P."/>
        </authorList>
    </citation>
    <scope>NUCLEOTIDE SEQUENCE [LARGE SCALE GENOMIC DNA]</scope>
    <source>
        <strain evidence="1 2">DSM 19828</strain>
    </source>
</reference>
<protein>
    <submittedName>
        <fullName evidence="1">ATP-dependent DNA helicase RecG</fullName>
    </submittedName>
</protein>
<keyword evidence="1" id="KW-0378">Hydrolase</keyword>
<sequence>MDSRLRRWARKISGSSVEHDREALQRNALASGSSRVAELVDRSSATCTGTITEVSAQQLGEDGWALLAAVDDGSGVLTLSWLGRRSIAGIEPGVMLTAHGRVSFKRSLPVMFNPRYEIIPCSDR</sequence>
<dbReference type="CDD" id="cd04488">
    <property type="entry name" value="RecG_wedge_OBF"/>
    <property type="match status" value="1"/>
</dbReference>
<keyword evidence="2" id="KW-1185">Reference proteome</keyword>
<dbReference type="EMBL" id="VFMO01000001">
    <property type="protein sequence ID" value="TQJ14296.1"/>
    <property type="molecule type" value="Genomic_DNA"/>
</dbReference>
<dbReference type="GO" id="GO:0004386">
    <property type="term" value="F:helicase activity"/>
    <property type="evidence" value="ECO:0007669"/>
    <property type="project" value="UniProtKB-KW"/>
</dbReference>
<dbReference type="Gene3D" id="2.40.50.140">
    <property type="entry name" value="Nucleic acid-binding proteins"/>
    <property type="match status" value="1"/>
</dbReference>
<name>A0A542EGC3_9MICO</name>
<evidence type="ECO:0000313" key="1">
    <source>
        <dbReference type="EMBL" id="TQJ14296.1"/>
    </source>
</evidence>
<dbReference type="RefSeq" id="WP_211345159.1">
    <property type="nucleotide sequence ID" value="NZ_BAABCI010000034.1"/>
</dbReference>
<proteinExistence type="predicted"/>
<accession>A0A542EGC3</accession>
<evidence type="ECO:0000313" key="2">
    <source>
        <dbReference type="Proteomes" id="UP000320806"/>
    </source>
</evidence>
<dbReference type="AlphaFoldDB" id="A0A542EGC3"/>
<comment type="caution">
    <text evidence="1">The sequence shown here is derived from an EMBL/GenBank/DDBJ whole genome shotgun (WGS) entry which is preliminary data.</text>
</comment>